<dbReference type="AlphaFoldDB" id="A0A1Z4V052"/>
<dbReference type="OrthoDB" id="495720at2"/>
<organism evidence="1 2">
    <name type="scientific">Dolichospermum compactum NIES-806</name>
    <dbReference type="NCBI Taxonomy" id="1973481"/>
    <lineage>
        <taxon>Bacteria</taxon>
        <taxon>Bacillati</taxon>
        <taxon>Cyanobacteriota</taxon>
        <taxon>Cyanophyceae</taxon>
        <taxon>Nostocales</taxon>
        <taxon>Aphanizomenonaceae</taxon>
        <taxon>Dolichospermum</taxon>
        <taxon>Dolichospermum compactum</taxon>
    </lineage>
</organism>
<proteinExistence type="predicted"/>
<dbReference type="RefSeq" id="WP_096665021.1">
    <property type="nucleotide sequence ID" value="NZ_AP018316.1"/>
</dbReference>
<dbReference type="KEGG" id="dcm:NIES806_11210"/>
<evidence type="ECO:0000313" key="2">
    <source>
        <dbReference type="Proteomes" id="UP000218702"/>
    </source>
</evidence>
<protein>
    <submittedName>
        <fullName evidence="1">Uncharacterized protein</fullName>
    </submittedName>
</protein>
<keyword evidence="2" id="KW-1185">Reference proteome</keyword>
<evidence type="ECO:0000313" key="1">
    <source>
        <dbReference type="EMBL" id="BAZ84921.1"/>
    </source>
</evidence>
<name>A0A1Z4V052_9CYAN</name>
<dbReference type="Proteomes" id="UP000218702">
    <property type="component" value="Chromosome"/>
</dbReference>
<gene>
    <name evidence="1" type="ORF">NIES806_11210</name>
</gene>
<reference evidence="1 2" key="1">
    <citation type="submission" date="2017-06" db="EMBL/GenBank/DDBJ databases">
        <title>Genome sequencing of cyanobaciteial culture collection at National Institute for Environmental Studies (NIES).</title>
        <authorList>
            <person name="Hirose Y."/>
            <person name="Shimura Y."/>
            <person name="Fujisawa T."/>
            <person name="Nakamura Y."/>
            <person name="Kawachi M."/>
        </authorList>
    </citation>
    <scope>NUCLEOTIDE SEQUENCE [LARGE SCALE GENOMIC DNA]</scope>
    <source>
        <strain evidence="1 2">NIES-806</strain>
    </source>
</reference>
<dbReference type="EMBL" id="AP018316">
    <property type="protein sequence ID" value="BAZ84921.1"/>
    <property type="molecule type" value="Genomic_DNA"/>
</dbReference>
<sequence length="60" mass="6492">MANIKISTLLPVGYDLFNDAASFLNELATEEVQDVFGGGYGGYGRGYGGYKHRCCWGCCC</sequence>
<accession>A0A1Z4V052</accession>